<protein>
    <recommendedName>
        <fullName evidence="3">DUF559 domain-containing protein</fullName>
    </recommendedName>
</protein>
<dbReference type="Proteomes" id="UP000193244">
    <property type="component" value="Unassembled WGS sequence"/>
</dbReference>
<gene>
    <name evidence="1" type="ORF">SAMN06296010_1571</name>
</gene>
<organism evidence="1 2">
    <name type="scientific">Agreia pratensis</name>
    <dbReference type="NCBI Taxonomy" id="150121"/>
    <lineage>
        <taxon>Bacteria</taxon>
        <taxon>Bacillati</taxon>
        <taxon>Actinomycetota</taxon>
        <taxon>Actinomycetes</taxon>
        <taxon>Micrococcales</taxon>
        <taxon>Microbacteriaceae</taxon>
        <taxon>Agreia</taxon>
    </lineage>
</organism>
<evidence type="ECO:0008006" key="3">
    <source>
        <dbReference type="Google" id="ProtNLM"/>
    </source>
</evidence>
<dbReference type="AlphaFoldDB" id="A0A1X7JN52"/>
<sequence>MSPRAPKPFPHPDRAFTVREARGHGVSRRRLRALDFDKPFHGIRVAATETRFLDDRCRAFLPRMPRDGVFSHVTAAALYRIPLPVRLSTAPELHVSVPASRRAVDAKGIVGHKTSLTVDDWDERFGFAVTTPERTWCDLSSLLALPELVAAGDKLIARRLPQTTRAALERAVATYPSRRGIRNLRRALTLLSDRAESPRESLLRVAIVLAGLPEPKVNMRIFSAKGEFLGRVDLCYPHLKLTLEYQGDHHRTDRRQWRKDIARTRALQAEGWTELQYTQADLDDPTRFLEELRAMLTRLAH</sequence>
<evidence type="ECO:0000313" key="1">
    <source>
        <dbReference type="EMBL" id="SMG29395.1"/>
    </source>
</evidence>
<dbReference type="EMBL" id="FXAY01000002">
    <property type="protein sequence ID" value="SMG29395.1"/>
    <property type="molecule type" value="Genomic_DNA"/>
</dbReference>
<dbReference type="OrthoDB" id="3173471at2"/>
<name>A0A1X7JN52_9MICO</name>
<dbReference type="RefSeq" id="WP_085484656.1">
    <property type="nucleotide sequence ID" value="NZ_FXAY01000002.1"/>
</dbReference>
<reference evidence="2" key="1">
    <citation type="submission" date="2017-04" db="EMBL/GenBank/DDBJ databases">
        <authorList>
            <person name="Varghese N."/>
            <person name="Submissions S."/>
        </authorList>
    </citation>
    <scope>NUCLEOTIDE SEQUENCE [LARGE SCALE GENOMIC DNA]</scope>
    <source>
        <strain evidence="2">VKM Ac-2510</strain>
    </source>
</reference>
<accession>A0A1X7JN52</accession>
<dbReference type="STRING" id="150121.SAMN06296010_1571"/>
<proteinExistence type="predicted"/>
<dbReference type="SUPFAM" id="SSF52980">
    <property type="entry name" value="Restriction endonuclease-like"/>
    <property type="match status" value="1"/>
</dbReference>
<evidence type="ECO:0000313" key="2">
    <source>
        <dbReference type="Proteomes" id="UP000193244"/>
    </source>
</evidence>
<dbReference type="InterPro" id="IPR011335">
    <property type="entry name" value="Restrct_endonuc-II-like"/>
</dbReference>
<keyword evidence="2" id="KW-1185">Reference proteome</keyword>
<dbReference type="Gene3D" id="3.40.960.10">
    <property type="entry name" value="VSR Endonuclease"/>
    <property type="match status" value="1"/>
</dbReference>